<feature type="region of interest" description="Disordered" evidence="1">
    <location>
        <begin position="1"/>
        <end position="53"/>
    </location>
</feature>
<accession>A0A1V3WX12</accession>
<reference evidence="2 3" key="1">
    <citation type="submission" date="2017-02" db="EMBL/GenBank/DDBJ databases">
        <title>Complete genome sequences of Mycobacterium kansasii strains isolated from rhesus macaques.</title>
        <authorList>
            <person name="Panda A."/>
            <person name="Nagaraj S."/>
            <person name="Zhao X."/>
            <person name="Tettelin H."/>
            <person name="Detolla L.J."/>
        </authorList>
    </citation>
    <scope>NUCLEOTIDE SEQUENCE [LARGE SCALE GENOMIC DNA]</scope>
    <source>
        <strain evidence="2 3">11-3813</strain>
    </source>
</reference>
<evidence type="ECO:0000313" key="2">
    <source>
        <dbReference type="EMBL" id="OOK70831.1"/>
    </source>
</evidence>
<name>A0A1V3WX12_MYCKA</name>
<evidence type="ECO:0000256" key="1">
    <source>
        <dbReference type="SAM" id="MobiDB-lite"/>
    </source>
</evidence>
<sequence length="53" mass="5506">MVQVVLGPDFSSVTTPPPSGSSVSMQINRNSSTPPTKLPEDLTVTNAADTTCE</sequence>
<feature type="compositionally biased region" description="Polar residues" evidence="1">
    <location>
        <begin position="43"/>
        <end position="53"/>
    </location>
</feature>
<organism evidence="2 3">
    <name type="scientific">Mycobacterium kansasii</name>
    <dbReference type="NCBI Taxonomy" id="1768"/>
    <lineage>
        <taxon>Bacteria</taxon>
        <taxon>Bacillati</taxon>
        <taxon>Actinomycetota</taxon>
        <taxon>Actinomycetes</taxon>
        <taxon>Mycobacteriales</taxon>
        <taxon>Mycobacteriaceae</taxon>
        <taxon>Mycobacterium</taxon>
    </lineage>
</organism>
<evidence type="ECO:0000313" key="3">
    <source>
        <dbReference type="Proteomes" id="UP000189229"/>
    </source>
</evidence>
<feature type="compositionally biased region" description="Polar residues" evidence="1">
    <location>
        <begin position="25"/>
        <end position="35"/>
    </location>
</feature>
<proteinExistence type="predicted"/>
<dbReference type="AlphaFoldDB" id="A0A1V3WX12"/>
<comment type="caution">
    <text evidence="2">The sequence shown here is derived from an EMBL/GenBank/DDBJ whole genome shotgun (WGS) entry which is preliminary data.</text>
</comment>
<dbReference type="Proteomes" id="UP000189229">
    <property type="component" value="Unassembled WGS sequence"/>
</dbReference>
<dbReference type="EMBL" id="MVBM01000006">
    <property type="protein sequence ID" value="OOK70831.1"/>
    <property type="molecule type" value="Genomic_DNA"/>
</dbReference>
<protein>
    <submittedName>
        <fullName evidence="2">Uncharacterized protein</fullName>
    </submittedName>
</protein>
<gene>
    <name evidence="2" type="ORF">BZL30_6457</name>
</gene>